<comment type="subcellular location">
    <subcellularLocation>
        <location evidence="1">Cell membrane</location>
        <topology evidence="1">Single-pass membrane protein</topology>
    </subcellularLocation>
</comment>
<evidence type="ECO:0000256" key="6">
    <source>
        <dbReference type="ARBA" id="ARBA00022989"/>
    </source>
</evidence>
<dbReference type="InterPro" id="IPR032675">
    <property type="entry name" value="LRR_dom_sf"/>
</dbReference>
<dbReference type="Gene3D" id="3.80.10.10">
    <property type="entry name" value="Ribonuclease Inhibitor"/>
    <property type="match status" value="1"/>
</dbReference>
<comment type="caution">
    <text evidence="14">The sequence shown here is derived from an EMBL/GenBank/DDBJ whole genome shotgun (WGS) entry which is preliminary data.</text>
</comment>
<evidence type="ECO:0000256" key="7">
    <source>
        <dbReference type="ARBA" id="ARBA00023065"/>
    </source>
</evidence>
<evidence type="ECO:0000256" key="2">
    <source>
        <dbReference type="ARBA" id="ARBA00022448"/>
    </source>
</evidence>
<dbReference type="InterPro" id="IPR051432">
    <property type="entry name" value="KCNMA1_auxiliary"/>
</dbReference>
<keyword evidence="10" id="KW-0407">Ion channel</keyword>
<dbReference type="PROSITE" id="PS51450">
    <property type="entry name" value="LRR"/>
    <property type="match status" value="1"/>
</dbReference>
<keyword evidence="8 12" id="KW-0472">Membrane</keyword>
<dbReference type="AlphaFoldDB" id="A0A9J6CH89"/>
<dbReference type="GO" id="GO:0034220">
    <property type="term" value="P:monoatomic ion transmembrane transport"/>
    <property type="evidence" value="ECO:0007669"/>
    <property type="project" value="UniProtKB-KW"/>
</dbReference>
<dbReference type="PANTHER" id="PTHR46473:SF10">
    <property type="entry name" value="LD45603P-RELATED"/>
    <property type="match status" value="1"/>
</dbReference>
<gene>
    <name evidence="14" type="ORF">PVAND_010433</name>
</gene>
<evidence type="ECO:0000313" key="14">
    <source>
        <dbReference type="EMBL" id="KAG5680958.1"/>
    </source>
</evidence>
<evidence type="ECO:0000256" key="4">
    <source>
        <dbReference type="ARBA" id="ARBA00022692"/>
    </source>
</evidence>
<feature type="coiled-coil region" evidence="11">
    <location>
        <begin position="264"/>
        <end position="291"/>
    </location>
</feature>
<evidence type="ECO:0000256" key="3">
    <source>
        <dbReference type="ARBA" id="ARBA00022475"/>
    </source>
</evidence>
<keyword evidence="6 12" id="KW-1133">Transmembrane helix</keyword>
<keyword evidence="2" id="KW-0813">Transport</keyword>
<proteinExistence type="predicted"/>
<feature type="chain" id="PRO_5039906504" evidence="13">
    <location>
        <begin position="20"/>
        <end position="390"/>
    </location>
</feature>
<reference evidence="14" key="1">
    <citation type="submission" date="2021-03" db="EMBL/GenBank/DDBJ databases">
        <title>Chromosome level genome of the anhydrobiotic midge Polypedilum vanderplanki.</title>
        <authorList>
            <person name="Yoshida Y."/>
            <person name="Kikawada T."/>
            <person name="Gusev O."/>
        </authorList>
    </citation>
    <scope>NUCLEOTIDE SEQUENCE</scope>
    <source>
        <strain evidence="14">NIAS01</strain>
        <tissue evidence="14">Whole body or cell culture</tissue>
    </source>
</reference>
<protein>
    <submittedName>
        <fullName evidence="14">Uncharacterized protein</fullName>
    </submittedName>
</protein>
<evidence type="ECO:0000256" key="11">
    <source>
        <dbReference type="SAM" id="Coils"/>
    </source>
</evidence>
<dbReference type="EMBL" id="JADBJN010000001">
    <property type="protein sequence ID" value="KAG5680958.1"/>
    <property type="molecule type" value="Genomic_DNA"/>
</dbReference>
<name>A0A9J6CH89_POLVA</name>
<keyword evidence="11" id="KW-0175">Coiled coil</keyword>
<keyword evidence="7" id="KW-0406">Ion transport</keyword>
<dbReference type="Pfam" id="PF13855">
    <property type="entry name" value="LRR_8"/>
    <property type="match status" value="1"/>
</dbReference>
<keyword evidence="5 13" id="KW-0732">Signal</keyword>
<evidence type="ECO:0000256" key="1">
    <source>
        <dbReference type="ARBA" id="ARBA00004162"/>
    </source>
</evidence>
<keyword evidence="9" id="KW-1015">Disulfide bond</keyword>
<feature type="signal peptide" evidence="13">
    <location>
        <begin position="1"/>
        <end position="19"/>
    </location>
</feature>
<feature type="transmembrane region" description="Helical" evidence="12">
    <location>
        <begin position="322"/>
        <end position="341"/>
    </location>
</feature>
<evidence type="ECO:0000256" key="8">
    <source>
        <dbReference type="ARBA" id="ARBA00023136"/>
    </source>
</evidence>
<dbReference type="OrthoDB" id="2013775at2759"/>
<keyword evidence="3" id="KW-1003">Cell membrane</keyword>
<organism evidence="14 15">
    <name type="scientific">Polypedilum vanderplanki</name>
    <name type="common">Sleeping chironomid midge</name>
    <dbReference type="NCBI Taxonomy" id="319348"/>
    <lineage>
        <taxon>Eukaryota</taxon>
        <taxon>Metazoa</taxon>
        <taxon>Ecdysozoa</taxon>
        <taxon>Arthropoda</taxon>
        <taxon>Hexapoda</taxon>
        <taxon>Insecta</taxon>
        <taxon>Pterygota</taxon>
        <taxon>Neoptera</taxon>
        <taxon>Endopterygota</taxon>
        <taxon>Diptera</taxon>
        <taxon>Nematocera</taxon>
        <taxon>Chironomoidea</taxon>
        <taxon>Chironomidae</taxon>
        <taxon>Chironominae</taxon>
        <taxon>Polypedilum</taxon>
        <taxon>Polypedilum</taxon>
    </lineage>
</organism>
<dbReference type="PANTHER" id="PTHR46473">
    <property type="entry name" value="GH08155P"/>
    <property type="match status" value="1"/>
</dbReference>
<accession>A0A9J6CH89</accession>
<keyword evidence="15" id="KW-1185">Reference proteome</keyword>
<evidence type="ECO:0000256" key="5">
    <source>
        <dbReference type="ARBA" id="ARBA00022729"/>
    </source>
</evidence>
<dbReference type="InterPro" id="IPR001611">
    <property type="entry name" value="Leu-rich_rpt"/>
</dbReference>
<dbReference type="Proteomes" id="UP001107558">
    <property type="component" value="Chromosome 1"/>
</dbReference>
<evidence type="ECO:0000256" key="12">
    <source>
        <dbReference type="SAM" id="Phobius"/>
    </source>
</evidence>
<evidence type="ECO:0000256" key="13">
    <source>
        <dbReference type="SAM" id="SignalP"/>
    </source>
</evidence>
<evidence type="ECO:0000256" key="10">
    <source>
        <dbReference type="ARBA" id="ARBA00023303"/>
    </source>
</evidence>
<sequence length="390" mass="45482">MKKVLKISFFLFFMIESQSSSTTLQCDFKTDSNEILYSCFVQNNQILKMNIDEIEGDHIESKSDNDVKGFLITSNVNITAFPRVGGFFKNLKLINITQTNLNQTTKRDLKDYKELKSLYLDKNQIQVIEPELFIFNPKLENLSLMDNKITYIDPFVFKNLKSLKILRLAGKKCVSNLTSETEISEVVDKINNLLCYSRKSLKGHYEIIINNIDNIEKIGDDNKEMVMRCVEELYNMNTTLHKCSADLFNCTKNSNEQKTENKKENNHLLEIDQLKNEIKRLILENHNLRNEISSNFTIFESFNDTTPYFIEWNELKITRIQFTIGLTLFISISFTVMILILKIRKPKNEDNYKNIVQKCSWQCSVISPPIQIGGQNHNEPIYDEPCSDFY</sequence>
<keyword evidence="4 12" id="KW-0812">Transmembrane</keyword>
<evidence type="ECO:0000313" key="15">
    <source>
        <dbReference type="Proteomes" id="UP001107558"/>
    </source>
</evidence>
<dbReference type="SUPFAM" id="SSF52058">
    <property type="entry name" value="L domain-like"/>
    <property type="match status" value="1"/>
</dbReference>
<evidence type="ECO:0000256" key="9">
    <source>
        <dbReference type="ARBA" id="ARBA00023157"/>
    </source>
</evidence>
<dbReference type="GO" id="GO:0005886">
    <property type="term" value="C:plasma membrane"/>
    <property type="evidence" value="ECO:0007669"/>
    <property type="project" value="UniProtKB-SubCell"/>
</dbReference>